<evidence type="ECO:0000256" key="1">
    <source>
        <dbReference type="SAM" id="MobiDB-lite"/>
    </source>
</evidence>
<evidence type="ECO:0000313" key="2">
    <source>
        <dbReference type="EMBL" id="CZR64323.1"/>
    </source>
</evidence>
<organism evidence="2 3">
    <name type="scientific">Phialocephala subalpina</name>
    <dbReference type="NCBI Taxonomy" id="576137"/>
    <lineage>
        <taxon>Eukaryota</taxon>
        <taxon>Fungi</taxon>
        <taxon>Dikarya</taxon>
        <taxon>Ascomycota</taxon>
        <taxon>Pezizomycotina</taxon>
        <taxon>Leotiomycetes</taxon>
        <taxon>Helotiales</taxon>
        <taxon>Mollisiaceae</taxon>
        <taxon>Phialocephala</taxon>
        <taxon>Phialocephala fortinii species complex</taxon>
    </lineage>
</organism>
<dbReference type="EMBL" id="FJOG01000026">
    <property type="protein sequence ID" value="CZR64323.1"/>
    <property type="molecule type" value="Genomic_DNA"/>
</dbReference>
<sequence length="261" mass="29440">MPGFDLMHIVLGEPKVLGCIGDFVGVIEVVRDELPPMSKIEEICQKIKDITFLAEGTEPATYSDYGDDDAVAGSSDDSDDDSQPTNDQLAQALGILYEHLQAWIGGDYLPVFKDIDDLPHGLLRDVVPYLKRRIQMIMGEPDIRCSEHRRDLTRSTLGKGWRFWFESSNAAPNLDEDMIRFFTSNKIAAREEYVEYSKEGEITWKKDSLDDQKILKLGILINIWPEYLNDSETLHKEGRLAFASGKATATFTISTLSSKQN</sequence>
<keyword evidence="3" id="KW-1185">Reference proteome</keyword>
<dbReference type="Proteomes" id="UP000184330">
    <property type="component" value="Unassembled WGS sequence"/>
</dbReference>
<name>A0A1L7XGZ9_9HELO</name>
<protein>
    <submittedName>
        <fullName evidence="2">Uncharacterized protein</fullName>
    </submittedName>
</protein>
<feature type="region of interest" description="Disordered" evidence="1">
    <location>
        <begin position="59"/>
        <end position="85"/>
    </location>
</feature>
<feature type="compositionally biased region" description="Acidic residues" evidence="1">
    <location>
        <begin position="65"/>
        <end position="82"/>
    </location>
</feature>
<evidence type="ECO:0000313" key="3">
    <source>
        <dbReference type="Proteomes" id="UP000184330"/>
    </source>
</evidence>
<dbReference type="AlphaFoldDB" id="A0A1L7XGZ9"/>
<accession>A0A1L7XGZ9</accession>
<proteinExistence type="predicted"/>
<reference evidence="2 3" key="1">
    <citation type="submission" date="2016-03" db="EMBL/GenBank/DDBJ databases">
        <authorList>
            <person name="Ploux O."/>
        </authorList>
    </citation>
    <scope>NUCLEOTIDE SEQUENCE [LARGE SCALE GENOMIC DNA]</scope>
    <source>
        <strain evidence="2 3">UAMH 11012</strain>
    </source>
</reference>
<gene>
    <name evidence="2" type="ORF">PAC_14221</name>
</gene>